<dbReference type="GO" id="GO:0016620">
    <property type="term" value="F:oxidoreductase activity, acting on the aldehyde or oxo group of donors, NAD or NADP as acceptor"/>
    <property type="evidence" value="ECO:0007669"/>
    <property type="project" value="InterPro"/>
</dbReference>
<dbReference type="EMBL" id="MFZT01000025">
    <property type="protein sequence ID" value="OGK31267.1"/>
    <property type="molecule type" value="Genomic_DNA"/>
</dbReference>
<sequence length="372" mass="40317">VKPLDNIKAKLRLADECLTPKLLDESETQKNILYFEPHGVVAVIIPWNFPSSNFFITCTQLLLAGNTVVYKHSEECALTGKLLADIMEEAGFPKGVFCAVHGDGKVGDLLTDQDIDGIHFTGSSKVGHYLYEKAAKKFIPVVLEMGGSSPGVVFADADLDASCPNICHERFNNCGQICCALKRLIVHESIYDSVVSRMKMNIETMKVGDPMDKDTTVGPLVAKRQLDLLVEQVEDAKQKGATIVTGGSRVEGLDGAYYQPTLVTNTTPDMRIITEEVFGPVLPVVPFSAEEEAVALANETIYGLSAFVYGKDVDKMRSIAARIDAGQVSINGASYFSESSPFGGYKMSGMGRNDGRLGFDSATQKKVIAEPK</sequence>
<dbReference type="InterPro" id="IPR016161">
    <property type="entry name" value="Ald_DH/histidinol_DH"/>
</dbReference>
<dbReference type="PANTHER" id="PTHR11699">
    <property type="entry name" value="ALDEHYDE DEHYDROGENASE-RELATED"/>
    <property type="match status" value="1"/>
</dbReference>
<evidence type="ECO:0000313" key="5">
    <source>
        <dbReference type="Proteomes" id="UP000178098"/>
    </source>
</evidence>
<dbReference type="InterPro" id="IPR016163">
    <property type="entry name" value="Ald_DH_C"/>
</dbReference>
<dbReference type="Gene3D" id="3.40.309.10">
    <property type="entry name" value="Aldehyde Dehydrogenase, Chain A, domain 2"/>
    <property type="match status" value="1"/>
</dbReference>
<dbReference type="FunFam" id="3.40.309.10:FF:000009">
    <property type="entry name" value="Aldehyde dehydrogenase A"/>
    <property type="match status" value="1"/>
</dbReference>
<dbReference type="InterPro" id="IPR015590">
    <property type="entry name" value="Aldehyde_DH_dom"/>
</dbReference>
<feature type="non-terminal residue" evidence="4">
    <location>
        <position position="1"/>
    </location>
</feature>
<comment type="caution">
    <text evidence="4">The sequence shown here is derived from an EMBL/GenBank/DDBJ whole genome shotgun (WGS) entry which is preliminary data.</text>
</comment>
<dbReference type="Proteomes" id="UP000178098">
    <property type="component" value="Unassembled WGS sequence"/>
</dbReference>
<evidence type="ECO:0000313" key="4">
    <source>
        <dbReference type="EMBL" id="OGK31267.1"/>
    </source>
</evidence>
<dbReference type="PROSITE" id="PS00070">
    <property type="entry name" value="ALDEHYDE_DEHYDR_CYS"/>
    <property type="match status" value="1"/>
</dbReference>
<evidence type="ECO:0000256" key="2">
    <source>
        <dbReference type="ARBA" id="ARBA00023002"/>
    </source>
</evidence>
<keyword evidence="2" id="KW-0560">Oxidoreductase</keyword>
<comment type="similarity">
    <text evidence="1">Belongs to the aldehyde dehydrogenase family.</text>
</comment>
<name>A0A1F7HJ45_9BACT</name>
<dbReference type="Pfam" id="PF00171">
    <property type="entry name" value="Aldedh"/>
    <property type="match status" value="1"/>
</dbReference>
<dbReference type="SUPFAM" id="SSF53720">
    <property type="entry name" value="ALDH-like"/>
    <property type="match status" value="1"/>
</dbReference>
<dbReference type="AlphaFoldDB" id="A0A1F7HJ45"/>
<dbReference type="Gene3D" id="3.40.605.10">
    <property type="entry name" value="Aldehyde Dehydrogenase, Chain A, domain 1"/>
    <property type="match status" value="1"/>
</dbReference>
<evidence type="ECO:0000259" key="3">
    <source>
        <dbReference type="Pfam" id="PF00171"/>
    </source>
</evidence>
<evidence type="ECO:0000256" key="1">
    <source>
        <dbReference type="ARBA" id="ARBA00009986"/>
    </source>
</evidence>
<dbReference type="InterPro" id="IPR016160">
    <property type="entry name" value="Ald_DH_CS_CYS"/>
</dbReference>
<feature type="domain" description="Aldehyde dehydrogenase" evidence="3">
    <location>
        <begin position="11"/>
        <end position="367"/>
    </location>
</feature>
<gene>
    <name evidence="4" type="ORF">A3D08_02935</name>
</gene>
<accession>A0A1F7HJ45</accession>
<reference evidence="4 5" key="1">
    <citation type="journal article" date="2016" name="Nat. Commun.">
        <title>Thousands of microbial genomes shed light on interconnected biogeochemical processes in an aquifer system.</title>
        <authorList>
            <person name="Anantharaman K."/>
            <person name="Brown C.T."/>
            <person name="Hug L.A."/>
            <person name="Sharon I."/>
            <person name="Castelle C.J."/>
            <person name="Probst A.J."/>
            <person name="Thomas B.C."/>
            <person name="Singh A."/>
            <person name="Wilkins M.J."/>
            <person name="Karaoz U."/>
            <person name="Brodie E.L."/>
            <person name="Williams K.H."/>
            <person name="Hubbard S.S."/>
            <person name="Banfield J.F."/>
        </authorList>
    </citation>
    <scope>NUCLEOTIDE SEQUENCE [LARGE SCALE GENOMIC DNA]</scope>
</reference>
<proteinExistence type="inferred from homology"/>
<organism evidence="4 5">
    <name type="scientific">Candidatus Roizmanbacteria bacterium RIFCSPHIGHO2_02_FULL_43_11</name>
    <dbReference type="NCBI Taxonomy" id="1802043"/>
    <lineage>
        <taxon>Bacteria</taxon>
        <taxon>Candidatus Roizmaniibacteriota</taxon>
    </lineage>
</organism>
<dbReference type="InterPro" id="IPR016162">
    <property type="entry name" value="Ald_DH_N"/>
</dbReference>
<dbReference type="CDD" id="cd07078">
    <property type="entry name" value="ALDH"/>
    <property type="match status" value="1"/>
</dbReference>
<protein>
    <recommendedName>
        <fullName evidence="3">Aldehyde dehydrogenase domain-containing protein</fullName>
    </recommendedName>
</protein>